<dbReference type="InterPro" id="IPR044144">
    <property type="entry name" value="SAF_UxaA/GarD"/>
</dbReference>
<dbReference type="Gene3D" id="2.30.130.110">
    <property type="match status" value="1"/>
</dbReference>
<dbReference type="CDD" id="cd11613">
    <property type="entry name" value="SAF_AH_GD"/>
    <property type="match status" value="1"/>
</dbReference>
<accession>A0ABD6CYZ1</accession>
<dbReference type="Pfam" id="PF08666">
    <property type="entry name" value="SAF"/>
    <property type="match status" value="1"/>
</dbReference>
<name>A0ABD6CYZ1_9EURY</name>
<protein>
    <submittedName>
        <fullName evidence="3">UxaA family hydrolase</fullName>
    </submittedName>
</protein>
<sequence>MKGEVLGGCGLHMAAEDNVVTAIDDLEAGTTIPYGGERIELDADVPFGHKVALVAFDPGDAVVKYGEVIGQATETIDPGEWVHTHNAESRRGRGDVAAEGEVA</sequence>
<reference evidence="3 4" key="1">
    <citation type="journal article" date="2019" name="Int. J. Syst. Evol. Microbiol.">
        <title>The Global Catalogue of Microorganisms (GCM) 10K type strain sequencing project: providing services to taxonomists for standard genome sequencing and annotation.</title>
        <authorList>
            <consortium name="The Broad Institute Genomics Platform"/>
            <consortium name="The Broad Institute Genome Sequencing Center for Infectious Disease"/>
            <person name="Wu L."/>
            <person name="Ma J."/>
        </authorList>
    </citation>
    <scope>NUCLEOTIDE SEQUENCE [LARGE SCALE GENOMIC DNA]</scope>
    <source>
        <strain evidence="3 4">CGMCC 1.10594</strain>
    </source>
</reference>
<keyword evidence="1" id="KW-0456">Lyase</keyword>
<comment type="caution">
    <text evidence="3">The sequence shown here is derived from an EMBL/GenBank/DDBJ whole genome shotgun (WGS) entry which is preliminary data.</text>
</comment>
<keyword evidence="3" id="KW-0378">Hydrolase</keyword>
<dbReference type="GO" id="GO:0016829">
    <property type="term" value="F:lyase activity"/>
    <property type="evidence" value="ECO:0007669"/>
    <property type="project" value="UniProtKB-KW"/>
</dbReference>
<dbReference type="Proteomes" id="UP001597075">
    <property type="component" value="Unassembled WGS sequence"/>
</dbReference>
<dbReference type="PANTHER" id="PTHR30536">
    <property type="entry name" value="ALTRONATE/GALACTARATE DEHYDRATASE"/>
    <property type="match status" value="1"/>
</dbReference>
<gene>
    <name evidence="3" type="ORF">ACFSBJ_11605</name>
</gene>
<evidence type="ECO:0000259" key="2">
    <source>
        <dbReference type="SMART" id="SM00858"/>
    </source>
</evidence>
<dbReference type="PANTHER" id="PTHR30536:SF5">
    <property type="entry name" value="ALTRONATE DEHYDRATASE"/>
    <property type="match status" value="1"/>
</dbReference>
<dbReference type="GO" id="GO:0016787">
    <property type="term" value="F:hydrolase activity"/>
    <property type="evidence" value="ECO:0007669"/>
    <property type="project" value="UniProtKB-KW"/>
</dbReference>
<keyword evidence="4" id="KW-1185">Reference proteome</keyword>
<evidence type="ECO:0000256" key="1">
    <source>
        <dbReference type="ARBA" id="ARBA00023239"/>
    </source>
</evidence>
<dbReference type="RefSeq" id="WP_256404617.1">
    <property type="nucleotide sequence ID" value="NZ_CP187151.1"/>
</dbReference>
<organism evidence="3 4">
    <name type="scientific">Haloplanus ruber</name>
    <dbReference type="NCBI Taxonomy" id="869892"/>
    <lineage>
        <taxon>Archaea</taxon>
        <taxon>Methanobacteriati</taxon>
        <taxon>Methanobacteriota</taxon>
        <taxon>Stenosarchaea group</taxon>
        <taxon>Halobacteria</taxon>
        <taxon>Halobacteriales</taxon>
        <taxon>Haloferacaceae</taxon>
        <taxon>Haloplanus</taxon>
    </lineage>
</organism>
<dbReference type="InterPro" id="IPR013974">
    <property type="entry name" value="SAF"/>
</dbReference>
<dbReference type="EMBL" id="JBHUDL010000010">
    <property type="protein sequence ID" value="MFD1634369.1"/>
    <property type="molecule type" value="Genomic_DNA"/>
</dbReference>
<feature type="domain" description="SAF" evidence="2">
    <location>
        <begin position="17"/>
        <end position="88"/>
    </location>
</feature>
<evidence type="ECO:0000313" key="4">
    <source>
        <dbReference type="Proteomes" id="UP001597075"/>
    </source>
</evidence>
<dbReference type="SMART" id="SM00858">
    <property type="entry name" value="SAF"/>
    <property type="match status" value="1"/>
</dbReference>
<dbReference type="InterPro" id="IPR052172">
    <property type="entry name" value="UxaA_altronate/galactarate_dh"/>
</dbReference>
<evidence type="ECO:0000313" key="3">
    <source>
        <dbReference type="EMBL" id="MFD1634369.1"/>
    </source>
</evidence>
<dbReference type="AlphaFoldDB" id="A0ABD6CYZ1"/>
<proteinExistence type="predicted"/>